<proteinExistence type="predicted"/>
<dbReference type="Proteomes" id="UP001322664">
    <property type="component" value="Chromosome"/>
</dbReference>
<keyword evidence="2" id="KW-1185">Reference proteome</keyword>
<evidence type="ECO:0000313" key="2">
    <source>
        <dbReference type="Proteomes" id="UP001322664"/>
    </source>
</evidence>
<sequence length="267" mass="30619">MMNVNFKKWLLISAIFITGFTTIIFPLESYAAAKNEISNDSINMIKQTNSELIYEVEQDGVLLRYEEEIQEYENKTEVKTKIYQVNNGEKVLIEDSKKEFIETNSFIEIIKDDESIFFDLAESNNVEIALIQPFAYSSWVNSMVLGSKLGYRRDLSANYGDAKYSSMTKSKIKLNDANFDSFKSQVDALRSRESTFIFEATAVSAIIHIIDKGFTQWSIGDLFTLAKKLAVPVNIAWEVAHWVWDYNKAINAWYDIPVKHTGGFWGD</sequence>
<dbReference type="EMBL" id="CP137624">
    <property type="protein sequence ID" value="WPK12790.1"/>
    <property type="molecule type" value="Genomic_DNA"/>
</dbReference>
<organism evidence="1 2">
    <name type="scientific">Lysinibacillus louembei</name>
    <dbReference type="NCBI Taxonomy" id="1470088"/>
    <lineage>
        <taxon>Bacteria</taxon>
        <taxon>Bacillati</taxon>
        <taxon>Bacillota</taxon>
        <taxon>Bacilli</taxon>
        <taxon>Bacillales</taxon>
        <taxon>Bacillaceae</taxon>
        <taxon>Lysinibacillus</taxon>
    </lineage>
</organism>
<evidence type="ECO:0000313" key="1">
    <source>
        <dbReference type="EMBL" id="WPK12790.1"/>
    </source>
</evidence>
<name>A0ABZ0RZ98_9BACI</name>
<accession>A0ABZ0RZ98</accession>
<dbReference type="RefSeq" id="WP_319837467.1">
    <property type="nucleotide sequence ID" value="NZ_CP137624.1"/>
</dbReference>
<protein>
    <submittedName>
        <fullName evidence="1">Uncharacterized protein</fullName>
    </submittedName>
</protein>
<gene>
    <name evidence="1" type="ORF">R6U77_03545</name>
</gene>
<reference evidence="1 2" key="1">
    <citation type="submission" date="2023-09" db="EMBL/GenBank/DDBJ databases">
        <authorList>
            <person name="Page C.A."/>
            <person name="Perez-Diaz I.M."/>
        </authorList>
    </citation>
    <scope>NUCLEOTIDE SEQUENCE [LARGE SCALE GENOMIC DNA]</scope>
    <source>
        <strain evidence="1 2">Ll15</strain>
    </source>
</reference>